<accession>A0ABT3P2Q2</accession>
<dbReference type="Proteomes" id="UP001142810">
    <property type="component" value="Unassembled WGS sequence"/>
</dbReference>
<keyword evidence="2" id="KW-1185">Reference proteome</keyword>
<protein>
    <submittedName>
        <fullName evidence="1">Immunity 49 family protein</fullName>
    </submittedName>
</protein>
<gene>
    <name evidence="1" type="ORF">OPS25_00785</name>
</gene>
<dbReference type="RefSeq" id="WP_265615737.1">
    <property type="nucleotide sequence ID" value="NZ_JAPFRD010000002.1"/>
</dbReference>
<name>A0ABT3P2Q2_9ALTE</name>
<dbReference type="Pfam" id="PF15575">
    <property type="entry name" value="Imm49"/>
    <property type="match status" value="1"/>
</dbReference>
<proteinExistence type="predicted"/>
<dbReference type="EMBL" id="JAPFRD010000002">
    <property type="protein sequence ID" value="MCW8107037.1"/>
    <property type="molecule type" value="Genomic_DNA"/>
</dbReference>
<comment type="caution">
    <text evidence="1">The sequence shown here is derived from an EMBL/GenBank/DDBJ whole genome shotgun (WGS) entry which is preliminary data.</text>
</comment>
<reference evidence="1" key="1">
    <citation type="submission" date="2022-11" db="EMBL/GenBank/DDBJ databases">
        <title>Alteromonas sp. nov., isolated from sea water of the Qingdao.</title>
        <authorList>
            <person name="Wang Q."/>
        </authorList>
    </citation>
    <scope>NUCLEOTIDE SEQUENCE</scope>
    <source>
        <strain evidence="1">ASW11-7</strain>
    </source>
</reference>
<sequence length="289" mass="33711">MKSIHIKNFIPEPKDLEQTIEYLRNGEPERFRTLLNNVLEKKNDDFAFVVRHIYHMERDRTFSLLQLNEYSNEKSDFMDAMQHLETSFSALEVLMKRATDPNAPPQEVTVNGITGLLLPRMGPLDRLSWARFIFESISMRRPDLVEMHMQFDPEEAAQAEPKSADMARFYVEYIKGMLTPDAQHERLLRQYTEVFAPELHSRARVALQPLYYVAIGDEVNYEKSMRVAGKAHHKAAMSNHIPFGIDQMAYPSDLIATASLAYDRHGWMLKHTNDYLPEWWIYNRFAPAS</sequence>
<evidence type="ECO:0000313" key="2">
    <source>
        <dbReference type="Proteomes" id="UP001142810"/>
    </source>
</evidence>
<dbReference type="InterPro" id="IPR029074">
    <property type="entry name" value="Imm49"/>
</dbReference>
<evidence type="ECO:0000313" key="1">
    <source>
        <dbReference type="EMBL" id="MCW8107037.1"/>
    </source>
</evidence>
<organism evidence="1 2">
    <name type="scientific">Alteromonas aquimaris</name>
    <dbReference type="NCBI Taxonomy" id="2998417"/>
    <lineage>
        <taxon>Bacteria</taxon>
        <taxon>Pseudomonadati</taxon>
        <taxon>Pseudomonadota</taxon>
        <taxon>Gammaproteobacteria</taxon>
        <taxon>Alteromonadales</taxon>
        <taxon>Alteromonadaceae</taxon>
        <taxon>Alteromonas/Salinimonas group</taxon>
        <taxon>Alteromonas</taxon>
    </lineage>
</organism>